<dbReference type="RefSeq" id="WP_167927908.1">
    <property type="nucleotide sequence ID" value="NZ_JAATVY010000024.1"/>
</dbReference>
<keyword evidence="1" id="KW-0812">Transmembrane</keyword>
<dbReference type="Proteomes" id="UP000722989">
    <property type="component" value="Unassembled WGS sequence"/>
</dbReference>
<name>A0ABX0Y3P2_9ACTN</name>
<evidence type="ECO:0000256" key="1">
    <source>
        <dbReference type="SAM" id="Phobius"/>
    </source>
</evidence>
<dbReference type="EMBL" id="JAATVY010000024">
    <property type="protein sequence ID" value="NJC73004.1"/>
    <property type="molecule type" value="Genomic_DNA"/>
</dbReference>
<accession>A0ABX0Y3P2</accession>
<sequence>MRTIMTATPGGAQWRVRVVWQPRWRKLARRFGGWRSARRNGRGGDLGGFDIPTGGGGGGGGDGFLHGLADDIVVAIAVIVCLIVVGALFWWVLLPLLLLVIDMVVVVVLLAVAIPARVLLGRPWTVEAATAAPDDGEDYFVAEVVGWRRALRTRDEIAEKLRLGHPAPVVGTLRHRG</sequence>
<keyword evidence="1" id="KW-0472">Membrane</keyword>
<gene>
    <name evidence="2" type="ORF">HC031_25280</name>
</gene>
<keyword evidence="3" id="KW-1185">Reference proteome</keyword>
<feature type="transmembrane region" description="Helical" evidence="1">
    <location>
        <begin position="72"/>
        <end position="93"/>
    </location>
</feature>
<evidence type="ECO:0000313" key="3">
    <source>
        <dbReference type="Proteomes" id="UP000722989"/>
    </source>
</evidence>
<proteinExistence type="predicted"/>
<reference evidence="2 3" key="1">
    <citation type="submission" date="2020-03" db="EMBL/GenBank/DDBJ databases">
        <title>WGS of the type strain of Planosporangium spp.</title>
        <authorList>
            <person name="Thawai C."/>
        </authorList>
    </citation>
    <scope>NUCLEOTIDE SEQUENCE [LARGE SCALE GENOMIC DNA]</scope>
    <source>
        <strain evidence="2 3">TBRC 5610</strain>
    </source>
</reference>
<protein>
    <submittedName>
        <fullName evidence="2">Uncharacterized protein</fullName>
    </submittedName>
</protein>
<organism evidence="2 3">
    <name type="scientific">Planosporangium thailandense</name>
    <dbReference type="NCBI Taxonomy" id="765197"/>
    <lineage>
        <taxon>Bacteria</taxon>
        <taxon>Bacillati</taxon>
        <taxon>Actinomycetota</taxon>
        <taxon>Actinomycetes</taxon>
        <taxon>Micromonosporales</taxon>
        <taxon>Micromonosporaceae</taxon>
        <taxon>Planosporangium</taxon>
    </lineage>
</organism>
<evidence type="ECO:0000313" key="2">
    <source>
        <dbReference type="EMBL" id="NJC73004.1"/>
    </source>
</evidence>
<comment type="caution">
    <text evidence="2">The sequence shown here is derived from an EMBL/GenBank/DDBJ whole genome shotgun (WGS) entry which is preliminary data.</text>
</comment>
<keyword evidence="1" id="KW-1133">Transmembrane helix</keyword>
<feature type="transmembrane region" description="Helical" evidence="1">
    <location>
        <begin position="99"/>
        <end position="120"/>
    </location>
</feature>